<evidence type="ECO:0000256" key="8">
    <source>
        <dbReference type="ARBA" id="ARBA00022777"/>
    </source>
</evidence>
<evidence type="ECO:0000256" key="5">
    <source>
        <dbReference type="ARBA" id="ARBA00022490"/>
    </source>
</evidence>
<dbReference type="GO" id="GO:0016020">
    <property type="term" value="C:membrane"/>
    <property type="evidence" value="ECO:0007669"/>
    <property type="project" value="InterPro"/>
</dbReference>
<dbReference type="CDD" id="cd00156">
    <property type="entry name" value="REC"/>
    <property type="match status" value="1"/>
</dbReference>
<dbReference type="InterPro" id="IPR029016">
    <property type="entry name" value="GAF-like_dom_sf"/>
</dbReference>
<name>A0A0F9F3F3_9ZZZZ</name>
<dbReference type="InterPro" id="IPR003018">
    <property type="entry name" value="GAF"/>
</dbReference>
<evidence type="ECO:0000256" key="7">
    <source>
        <dbReference type="ARBA" id="ARBA00022723"/>
    </source>
</evidence>
<dbReference type="GO" id="GO:0046983">
    <property type="term" value="F:protein dimerization activity"/>
    <property type="evidence" value="ECO:0007669"/>
    <property type="project" value="InterPro"/>
</dbReference>
<comment type="cofactor">
    <cofactor evidence="1">
        <name>[4Fe-4S] cluster</name>
        <dbReference type="ChEBI" id="CHEBI:49883"/>
    </cofactor>
</comment>
<dbReference type="CDD" id="cd16917">
    <property type="entry name" value="HATPase_UhpB-NarQ-NarX-like"/>
    <property type="match status" value="1"/>
</dbReference>
<evidence type="ECO:0000313" key="15">
    <source>
        <dbReference type="EMBL" id="KKL73011.1"/>
    </source>
</evidence>
<dbReference type="InterPro" id="IPR058245">
    <property type="entry name" value="NreC/VraR/RcsB-like_REC"/>
</dbReference>
<dbReference type="InterPro" id="IPR004358">
    <property type="entry name" value="Sig_transdc_His_kin-like_C"/>
</dbReference>
<dbReference type="Gene3D" id="3.40.50.2300">
    <property type="match status" value="2"/>
</dbReference>
<evidence type="ECO:0000256" key="2">
    <source>
        <dbReference type="ARBA" id="ARBA00004496"/>
    </source>
</evidence>
<keyword evidence="4" id="KW-0004">4Fe-4S</keyword>
<dbReference type="GO" id="GO:0000155">
    <property type="term" value="F:phosphorelay sensor kinase activity"/>
    <property type="evidence" value="ECO:0007669"/>
    <property type="project" value="InterPro"/>
</dbReference>
<dbReference type="Pfam" id="PF02518">
    <property type="entry name" value="HATPase_c"/>
    <property type="match status" value="1"/>
</dbReference>
<keyword evidence="6" id="KW-0808">Transferase</keyword>
<evidence type="ECO:0000256" key="11">
    <source>
        <dbReference type="ARBA" id="ARBA00024827"/>
    </source>
</evidence>
<keyword evidence="9" id="KW-0408">Iron</keyword>
<dbReference type="SUPFAM" id="SSF55781">
    <property type="entry name" value="GAF domain-like"/>
    <property type="match status" value="1"/>
</dbReference>
<dbReference type="PROSITE" id="PS50109">
    <property type="entry name" value="HIS_KIN"/>
    <property type="match status" value="1"/>
</dbReference>
<dbReference type="Gene3D" id="3.30.565.10">
    <property type="entry name" value="Histidine kinase-like ATPase, C-terminal domain"/>
    <property type="match status" value="1"/>
</dbReference>
<evidence type="ECO:0000256" key="10">
    <source>
        <dbReference type="ARBA" id="ARBA00023014"/>
    </source>
</evidence>
<dbReference type="SUPFAM" id="SSF55874">
    <property type="entry name" value="ATPase domain of HSP90 chaperone/DNA topoisomerase II/histidine kinase"/>
    <property type="match status" value="1"/>
</dbReference>
<organism evidence="15">
    <name type="scientific">marine sediment metagenome</name>
    <dbReference type="NCBI Taxonomy" id="412755"/>
    <lineage>
        <taxon>unclassified sequences</taxon>
        <taxon>metagenomes</taxon>
        <taxon>ecological metagenomes</taxon>
    </lineage>
</organism>
<dbReference type="PRINTS" id="PR00344">
    <property type="entry name" value="BCTRLSENSOR"/>
</dbReference>
<dbReference type="InterPro" id="IPR005467">
    <property type="entry name" value="His_kinase_dom"/>
</dbReference>
<dbReference type="CDD" id="cd17535">
    <property type="entry name" value="REC_NarL-like"/>
    <property type="match status" value="1"/>
</dbReference>
<dbReference type="PANTHER" id="PTHR24421">
    <property type="entry name" value="NITRATE/NITRITE SENSOR PROTEIN NARX-RELATED"/>
    <property type="match status" value="1"/>
</dbReference>
<dbReference type="InterPro" id="IPR050482">
    <property type="entry name" value="Sensor_HK_TwoCompSys"/>
</dbReference>
<dbReference type="EMBL" id="LAZR01025094">
    <property type="protein sequence ID" value="KKL73011.1"/>
    <property type="molecule type" value="Genomic_DNA"/>
</dbReference>
<dbReference type="PANTHER" id="PTHR24421:SF62">
    <property type="entry name" value="SENSORY TRANSDUCTION HISTIDINE KINASE"/>
    <property type="match status" value="1"/>
</dbReference>
<protein>
    <recommendedName>
        <fullName evidence="3">Oxygen sensor histidine kinase NreB</fullName>
    </recommendedName>
    <alternativeName>
        <fullName evidence="12">Nitrogen regulation protein B</fullName>
    </alternativeName>
</protein>
<dbReference type="SMART" id="SM00387">
    <property type="entry name" value="HATPase_c"/>
    <property type="match status" value="1"/>
</dbReference>
<proteinExistence type="predicted"/>
<dbReference type="Pfam" id="PF07730">
    <property type="entry name" value="HisKA_3"/>
    <property type="match status" value="1"/>
</dbReference>
<dbReference type="SMART" id="SM00448">
    <property type="entry name" value="REC"/>
    <property type="match status" value="1"/>
</dbReference>
<dbReference type="InterPro" id="IPR036890">
    <property type="entry name" value="HATPase_C_sf"/>
</dbReference>
<feature type="domain" description="Response regulatory" evidence="14">
    <location>
        <begin position="7"/>
        <end position="124"/>
    </location>
</feature>
<comment type="subcellular location">
    <subcellularLocation>
        <location evidence="2">Cytoplasm</location>
    </subcellularLocation>
</comment>
<dbReference type="Pfam" id="PF01590">
    <property type="entry name" value="GAF"/>
    <property type="match status" value="1"/>
</dbReference>
<evidence type="ECO:0000259" key="13">
    <source>
        <dbReference type="PROSITE" id="PS50109"/>
    </source>
</evidence>
<dbReference type="InterPro" id="IPR003594">
    <property type="entry name" value="HATPase_dom"/>
</dbReference>
<dbReference type="InterPro" id="IPR011006">
    <property type="entry name" value="CheY-like_superfamily"/>
</dbReference>
<keyword evidence="7" id="KW-0479">Metal-binding</keyword>
<evidence type="ECO:0000256" key="9">
    <source>
        <dbReference type="ARBA" id="ARBA00023004"/>
    </source>
</evidence>
<evidence type="ECO:0000256" key="4">
    <source>
        <dbReference type="ARBA" id="ARBA00022485"/>
    </source>
</evidence>
<evidence type="ECO:0000259" key="14">
    <source>
        <dbReference type="PROSITE" id="PS50110"/>
    </source>
</evidence>
<dbReference type="GO" id="GO:0005737">
    <property type="term" value="C:cytoplasm"/>
    <property type="evidence" value="ECO:0007669"/>
    <property type="project" value="UniProtKB-SubCell"/>
</dbReference>
<feature type="domain" description="Response regulatory" evidence="14">
    <location>
        <begin position="528"/>
        <end position="594"/>
    </location>
</feature>
<dbReference type="InterPro" id="IPR001789">
    <property type="entry name" value="Sig_transdc_resp-reg_receiver"/>
</dbReference>
<keyword evidence="10" id="KW-0411">Iron-sulfur</keyword>
<evidence type="ECO:0000256" key="1">
    <source>
        <dbReference type="ARBA" id="ARBA00001966"/>
    </source>
</evidence>
<gene>
    <name evidence="15" type="ORF">LCGC14_2079190</name>
</gene>
<dbReference type="Gene3D" id="1.20.5.1930">
    <property type="match status" value="1"/>
</dbReference>
<comment type="caution">
    <text evidence="15">The sequence shown here is derived from an EMBL/GenBank/DDBJ whole genome shotgun (WGS) entry which is preliminary data.</text>
</comment>
<comment type="function">
    <text evidence="11">Member of the two-component regulatory system NreB/NreC involved in the control of dissimilatory nitrate/nitrite reduction in response to oxygen. NreB functions as a direct oxygen sensor histidine kinase which is autophosphorylated, in the absence of oxygen, probably at the conserved histidine residue, and transfers its phosphate group probably to a conserved aspartate residue of NreC. NreB/NreC activates the expression of the nitrate (narGHJI) and nitrite (nir) reductase operons, as well as the putative nitrate transporter gene narT.</text>
</comment>
<feature type="domain" description="Histidine kinase" evidence="13">
    <location>
        <begin position="308"/>
        <end position="505"/>
    </location>
</feature>
<dbReference type="AlphaFoldDB" id="A0A0F9F3F3"/>
<dbReference type="Pfam" id="PF00072">
    <property type="entry name" value="Response_reg"/>
    <property type="match status" value="2"/>
</dbReference>
<evidence type="ECO:0000256" key="3">
    <source>
        <dbReference type="ARBA" id="ARBA00017322"/>
    </source>
</evidence>
<feature type="non-terminal residue" evidence="15">
    <location>
        <position position="594"/>
    </location>
</feature>
<dbReference type="Gene3D" id="3.30.450.40">
    <property type="match status" value="1"/>
</dbReference>
<accession>A0A0F9F3F3</accession>
<dbReference type="PROSITE" id="PS50110">
    <property type="entry name" value="RESPONSE_REGULATORY"/>
    <property type="match status" value="2"/>
</dbReference>
<sequence>MSDKPLKVLLVEDNPGDARLIRELLAETRGAPFHLEHADRLSLGLERLAAAAVDVILLDLSLPDAQGLDTFVRTQARAPGVPIVVLTGADDDMLALEAVQSGAQDYLVKGTVDTNLLVRSLRHAVEREELTKRLHVVNELMRAAVSGLDIAGIFDRVSEQVRKLIDFDRLSIAVRPPDEDYVEVYAVAAEGRPLFDKGYRWPLHETAMGEVVLTGRPILRKNCPEESVYPHEFAVAKQHGIRSVMFVPLKSKGRVIGTVNLDSCQPARYSEQELKTAQEIANHLAVIVEHALLYEESKELATLQERSRLAHELHDALAQSFIGIILELDMAERMMRTDVGSARREVERARQMAHEGLEEARRSVLALRPAVLEKMSLYEAVTSEVEVLAGDGLTVNASVSGNPVPVTDEVATTLCRVAREAVANIRKHAKATRVDALLDYGDEALALTIADDGVGFDTYAEPSAGAGGFGLTSMHERAHAVGGEVQVESAAGGGTRVTVRIPFAGAPARRLEPQPGLGAQREGPPPIRVLLADDHAVVRQGICRALDEAPDIVVVAEAADGIEALAKTRALRPDVLVTDVRMPGLGGIDLVATL</sequence>
<keyword evidence="8" id="KW-0418">Kinase</keyword>
<evidence type="ECO:0000256" key="12">
    <source>
        <dbReference type="ARBA" id="ARBA00030800"/>
    </source>
</evidence>
<dbReference type="InterPro" id="IPR011712">
    <property type="entry name" value="Sig_transdc_His_kin_sub3_dim/P"/>
</dbReference>
<keyword evidence="5" id="KW-0963">Cytoplasm</keyword>
<dbReference type="SUPFAM" id="SSF52172">
    <property type="entry name" value="CheY-like"/>
    <property type="match status" value="2"/>
</dbReference>
<reference evidence="15" key="1">
    <citation type="journal article" date="2015" name="Nature">
        <title>Complex archaea that bridge the gap between prokaryotes and eukaryotes.</title>
        <authorList>
            <person name="Spang A."/>
            <person name="Saw J.H."/>
            <person name="Jorgensen S.L."/>
            <person name="Zaremba-Niedzwiedzka K."/>
            <person name="Martijn J."/>
            <person name="Lind A.E."/>
            <person name="van Eijk R."/>
            <person name="Schleper C."/>
            <person name="Guy L."/>
            <person name="Ettema T.J."/>
        </authorList>
    </citation>
    <scope>NUCLEOTIDE SEQUENCE</scope>
</reference>
<dbReference type="SMART" id="SM00065">
    <property type="entry name" value="GAF"/>
    <property type="match status" value="1"/>
</dbReference>
<dbReference type="GO" id="GO:0051539">
    <property type="term" value="F:4 iron, 4 sulfur cluster binding"/>
    <property type="evidence" value="ECO:0007669"/>
    <property type="project" value="UniProtKB-KW"/>
</dbReference>
<dbReference type="GO" id="GO:0046872">
    <property type="term" value="F:metal ion binding"/>
    <property type="evidence" value="ECO:0007669"/>
    <property type="project" value="UniProtKB-KW"/>
</dbReference>
<evidence type="ECO:0000256" key="6">
    <source>
        <dbReference type="ARBA" id="ARBA00022679"/>
    </source>
</evidence>